<protein>
    <submittedName>
        <fullName evidence="2">Uncharacterized protein</fullName>
    </submittedName>
</protein>
<proteinExistence type="predicted"/>
<name>A0A7S1FX85_9STRA</name>
<dbReference type="AlphaFoldDB" id="A0A7S1FX85"/>
<evidence type="ECO:0000256" key="1">
    <source>
        <dbReference type="SAM" id="MobiDB-lite"/>
    </source>
</evidence>
<reference evidence="2" key="1">
    <citation type="submission" date="2021-01" db="EMBL/GenBank/DDBJ databases">
        <authorList>
            <person name="Corre E."/>
            <person name="Pelletier E."/>
            <person name="Niang G."/>
            <person name="Scheremetjew M."/>
            <person name="Finn R."/>
            <person name="Kale V."/>
            <person name="Holt S."/>
            <person name="Cochrane G."/>
            <person name="Meng A."/>
            <person name="Brown T."/>
            <person name="Cohen L."/>
        </authorList>
    </citation>
    <scope>NUCLEOTIDE SEQUENCE</scope>
    <source>
        <strain evidence="2">308</strain>
    </source>
</reference>
<organism evidence="2">
    <name type="scientific">Corethron hystrix</name>
    <dbReference type="NCBI Taxonomy" id="216773"/>
    <lineage>
        <taxon>Eukaryota</taxon>
        <taxon>Sar</taxon>
        <taxon>Stramenopiles</taxon>
        <taxon>Ochrophyta</taxon>
        <taxon>Bacillariophyta</taxon>
        <taxon>Coscinodiscophyceae</taxon>
        <taxon>Corethrophycidae</taxon>
        <taxon>Corethrales</taxon>
        <taxon>Corethraceae</taxon>
        <taxon>Corethron</taxon>
    </lineage>
</organism>
<accession>A0A7S1FX85</accession>
<feature type="region of interest" description="Disordered" evidence="1">
    <location>
        <begin position="18"/>
        <end position="41"/>
    </location>
</feature>
<sequence>MSCSYVKPLPQRSWCRGSPANVAGEPVMPSDLRNQARRTPPPATLGYCPPSSFAPLANASTIFPSGSCFFASTLTSLPLSSTSACVGTVLSPSSRTIRFPPSSTST</sequence>
<evidence type="ECO:0000313" key="2">
    <source>
        <dbReference type="EMBL" id="CAD8892810.1"/>
    </source>
</evidence>
<gene>
    <name evidence="2" type="ORF">CHYS00102_LOCUS20019</name>
</gene>
<dbReference type="EMBL" id="HBFR01027684">
    <property type="protein sequence ID" value="CAD8892810.1"/>
    <property type="molecule type" value="Transcribed_RNA"/>
</dbReference>